<dbReference type="AlphaFoldDB" id="A0A150L8V6"/>
<comment type="caution">
    <text evidence="2">The sequence shown here is derived from an EMBL/GenBank/DDBJ whole genome shotgun (WGS) entry which is preliminary data.</text>
</comment>
<gene>
    <name evidence="2" type="ORF">B4135_0429</name>
</gene>
<dbReference type="InterPro" id="IPR000182">
    <property type="entry name" value="GNAT_dom"/>
</dbReference>
<organism evidence="2 3">
    <name type="scientific">Caldibacillus debilis</name>
    <dbReference type="NCBI Taxonomy" id="301148"/>
    <lineage>
        <taxon>Bacteria</taxon>
        <taxon>Bacillati</taxon>
        <taxon>Bacillota</taxon>
        <taxon>Bacilli</taxon>
        <taxon>Bacillales</taxon>
        <taxon>Bacillaceae</taxon>
        <taxon>Caldibacillus</taxon>
    </lineage>
</organism>
<dbReference type="PANTHER" id="PTHR43072">
    <property type="entry name" value="N-ACETYLTRANSFERASE"/>
    <property type="match status" value="1"/>
</dbReference>
<dbReference type="Gene3D" id="3.40.630.30">
    <property type="match status" value="1"/>
</dbReference>
<accession>A0A150L8V6</accession>
<name>A0A150L8V6_9BACI</name>
<dbReference type="SUPFAM" id="SSF55729">
    <property type="entry name" value="Acyl-CoA N-acyltransferases (Nat)"/>
    <property type="match status" value="1"/>
</dbReference>
<sequence>MGKNMKIIRTTDYETIAKLNQSVHDLHYELYPKYFKQYDYEAIKEFFKGIIHDERFIFLLVEDDGEAIGYAWIEIRNYPESPFKKAYKSVYVHQISVTETKRKKGYGSRLMKEIYEIAKNKGIDWVELDYWVENKIANDFYKKLGFKKYREFVHKEIK</sequence>
<dbReference type="Pfam" id="PF00583">
    <property type="entry name" value="Acetyltransf_1"/>
    <property type="match status" value="1"/>
</dbReference>
<dbReference type="EMBL" id="LQYT01000135">
    <property type="protein sequence ID" value="KYD08747.1"/>
    <property type="molecule type" value="Genomic_DNA"/>
</dbReference>
<dbReference type="PROSITE" id="PS51186">
    <property type="entry name" value="GNAT"/>
    <property type="match status" value="1"/>
</dbReference>
<dbReference type="InterPro" id="IPR016181">
    <property type="entry name" value="Acyl_CoA_acyltransferase"/>
</dbReference>
<evidence type="ECO:0000313" key="3">
    <source>
        <dbReference type="Proteomes" id="UP000075683"/>
    </source>
</evidence>
<protein>
    <recommendedName>
        <fullName evidence="1">N-acetyltransferase domain-containing protein</fullName>
    </recommendedName>
</protein>
<dbReference type="GO" id="GO:0016747">
    <property type="term" value="F:acyltransferase activity, transferring groups other than amino-acyl groups"/>
    <property type="evidence" value="ECO:0007669"/>
    <property type="project" value="InterPro"/>
</dbReference>
<evidence type="ECO:0000313" key="2">
    <source>
        <dbReference type="EMBL" id="KYD08747.1"/>
    </source>
</evidence>
<feature type="domain" description="N-acetyltransferase" evidence="1">
    <location>
        <begin position="14"/>
        <end position="158"/>
    </location>
</feature>
<evidence type="ECO:0000259" key="1">
    <source>
        <dbReference type="PROSITE" id="PS51186"/>
    </source>
</evidence>
<dbReference type="Proteomes" id="UP000075683">
    <property type="component" value="Unassembled WGS sequence"/>
</dbReference>
<dbReference type="CDD" id="cd04301">
    <property type="entry name" value="NAT_SF"/>
    <property type="match status" value="1"/>
</dbReference>
<reference evidence="2 3" key="1">
    <citation type="submission" date="2016-01" db="EMBL/GenBank/DDBJ databases">
        <title>Draft Genome Sequences of Seven Thermophilic Sporeformers Isolated from Foods.</title>
        <authorList>
            <person name="Berendsen E.M."/>
            <person name="Wells-Bennik M.H."/>
            <person name="Krawcyk A.O."/>
            <person name="De Jong A."/>
            <person name="Holsappel S."/>
            <person name="Eijlander R.T."/>
            <person name="Kuipers O.P."/>
        </authorList>
    </citation>
    <scope>NUCLEOTIDE SEQUENCE [LARGE SCALE GENOMIC DNA]</scope>
    <source>
        <strain evidence="2 3">B4135</strain>
    </source>
</reference>
<proteinExistence type="predicted"/>
<dbReference type="STRING" id="301148.B4135_0429"/>